<evidence type="ECO:0000256" key="1">
    <source>
        <dbReference type="SAM" id="MobiDB-lite"/>
    </source>
</evidence>
<proteinExistence type="predicted"/>
<reference evidence="2 3" key="1">
    <citation type="submission" date="2021-01" db="EMBL/GenBank/DDBJ databases">
        <title>Chromosome-level genome assembly of a human fungal pathogen reveals clustering of transcriptionally co-regulated genes.</title>
        <authorList>
            <person name="Voorhies M."/>
            <person name="Cohen S."/>
            <person name="Shea T.P."/>
            <person name="Petrus S."/>
            <person name="Munoz J.F."/>
            <person name="Poplawski S."/>
            <person name="Goldman W.E."/>
            <person name="Michael T."/>
            <person name="Cuomo C.A."/>
            <person name="Sil A."/>
            <person name="Beyhan S."/>
        </authorList>
    </citation>
    <scope>NUCLEOTIDE SEQUENCE [LARGE SCALE GENOMIC DNA]</scope>
    <source>
        <strain evidence="2 3">G184AR</strain>
    </source>
</reference>
<evidence type="ECO:0000313" key="3">
    <source>
        <dbReference type="Proteomes" id="UP000670092"/>
    </source>
</evidence>
<feature type="region of interest" description="Disordered" evidence="1">
    <location>
        <begin position="31"/>
        <end position="75"/>
    </location>
</feature>
<dbReference type="EMBL" id="JAEVHI010000002">
    <property type="protein sequence ID" value="KAG5298842.1"/>
    <property type="molecule type" value="Genomic_DNA"/>
</dbReference>
<sequence length="75" mass="8501">MSSKSLTDPRIMMLVLPSVISTDNSWSYLSRERTPSTFSNRVDEEEPKFGQRSHDQGLHGADTAKNQIQTEPNFC</sequence>
<accession>A0A8H7YZ75</accession>
<comment type="caution">
    <text evidence="2">The sequence shown here is derived from an EMBL/GenBank/DDBJ whole genome shotgun (WGS) entry which is preliminary data.</text>
</comment>
<dbReference type="VEuPathDB" id="FungiDB:I7I52_08946"/>
<gene>
    <name evidence="2" type="ORF">I7I52_08946</name>
</gene>
<dbReference type="Proteomes" id="UP000670092">
    <property type="component" value="Unassembled WGS sequence"/>
</dbReference>
<feature type="compositionally biased region" description="Basic and acidic residues" evidence="1">
    <location>
        <begin position="47"/>
        <end position="57"/>
    </location>
</feature>
<organism evidence="2 3">
    <name type="scientific">Ajellomyces capsulatus</name>
    <name type="common">Darling's disease fungus</name>
    <name type="synonym">Histoplasma capsulatum</name>
    <dbReference type="NCBI Taxonomy" id="5037"/>
    <lineage>
        <taxon>Eukaryota</taxon>
        <taxon>Fungi</taxon>
        <taxon>Dikarya</taxon>
        <taxon>Ascomycota</taxon>
        <taxon>Pezizomycotina</taxon>
        <taxon>Eurotiomycetes</taxon>
        <taxon>Eurotiomycetidae</taxon>
        <taxon>Onygenales</taxon>
        <taxon>Ajellomycetaceae</taxon>
        <taxon>Histoplasma</taxon>
    </lineage>
</organism>
<feature type="compositionally biased region" description="Polar residues" evidence="1">
    <location>
        <begin position="64"/>
        <end position="75"/>
    </location>
</feature>
<protein>
    <submittedName>
        <fullName evidence="2">Uncharacterized protein</fullName>
    </submittedName>
</protein>
<name>A0A8H7YZ75_AJECA</name>
<dbReference type="AlphaFoldDB" id="A0A8H7YZ75"/>
<evidence type="ECO:0000313" key="2">
    <source>
        <dbReference type="EMBL" id="KAG5298842.1"/>
    </source>
</evidence>